<dbReference type="InterPro" id="IPR015018">
    <property type="entry name" value="DUF1905"/>
</dbReference>
<proteinExistence type="predicted"/>
<sequence>MLAAMELEFSGEVWQWRGPAPYYFVTVPEDESLALHDVAHVSYGWGMIPVTARLGDTEWTTSLWPKDGGYVVPLKDAVRRAEDVQEGDTVSVGLDVRADD</sequence>
<keyword evidence="2" id="KW-1185">Reference proteome</keyword>
<dbReference type="SUPFAM" id="SSF141694">
    <property type="entry name" value="AF2212/PG0164-like"/>
    <property type="match status" value="1"/>
</dbReference>
<evidence type="ECO:0000313" key="1">
    <source>
        <dbReference type="EMBL" id="GAA1976392.1"/>
    </source>
</evidence>
<dbReference type="Gene3D" id="2.40.30.100">
    <property type="entry name" value="AF2212/PG0164-like"/>
    <property type="match status" value="1"/>
</dbReference>
<dbReference type="Pfam" id="PF08922">
    <property type="entry name" value="DUF1905"/>
    <property type="match status" value="1"/>
</dbReference>
<evidence type="ECO:0000313" key="2">
    <source>
        <dbReference type="Proteomes" id="UP001500013"/>
    </source>
</evidence>
<protein>
    <submittedName>
        <fullName evidence="1">DUF1905 domain-containing protein</fullName>
    </submittedName>
</protein>
<dbReference type="InterPro" id="IPR037079">
    <property type="entry name" value="AF2212/PG0164-like_sf"/>
</dbReference>
<dbReference type="Proteomes" id="UP001500013">
    <property type="component" value="Unassembled WGS sequence"/>
</dbReference>
<accession>A0ABN2RX87</accession>
<name>A0ABN2RX87_9MICO</name>
<organism evidence="1 2">
    <name type="scientific">Terrabacter lapilli</name>
    <dbReference type="NCBI Taxonomy" id="436231"/>
    <lineage>
        <taxon>Bacteria</taxon>
        <taxon>Bacillati</taxon>
        <taxon>Actinomycetota</taxon>
        <taxon>Actinomycetes</taxon>
        <taxon>Micrococcales</taxon>
        <taxon>Intrasporangiaceae</taxon>
        <taxon>Terrabacter</taxon>
    </lineage>
</organism>
<gene>
    <name evidence="1" type="ORF">GCM10009817_15820</name>
</gene>
<comment type="caution">
    <text evidence="1">The sequence shown here is derived from an EMBL/GenBank/DDBJ whole genome shotgun (WGS) entry which is preliminary data.</text>
</comment>
<reference evidence="1 2" key="1">
    <citation type="journal article" date="2019" name="Int. J. Syst. Evol. Microbiol.">
        <title>The Global Catalogue of Microorganisms (GCM) 10K type strain sequencing project: providing services to taxonomists for standard genome sequencing and annotation.</title>
        <authorList>
            <consortium name="The Broad Institute Genomics Platform"/>
            <consortium name="The Broad Institute Genome Sequencing Center for Infectious Disease"/>
            <person name="Wu L."/>
            <person name="Ma J."/>
        </authorList>
    </citation>
    <scope>NUCLEOTIDE SEQUENCE [LARGE SCALE GENOMIC DNA]</scope>
    <source>
        <strain evidence="1 2">JCM 15628</strain>
    </source>
</reference>
<dbReference type="EMBL" id="BAAAPU010000007">
    <property type="protein sequence ID" value="GAA1976392.1"/>
    <property type="molecule type" value="Genomic_DNA"/>
</dbReference>